<keyword evidence="2 3" id="KW-0143">Chaperone</keyword>
<sequence>MRTDTLTGMTAEVAEGPSAASVAAAVPGAALYRLLAWLSPSFPVGAFAYSSGLEWAVEAGDIRDADSLCRWLRVLVRDGGLFCDAALFGHAHRATMQGDAAALAETAELALALAPSAERFLETTTQGKAFVAAVQSAWPCAALAHLPLAPDGTIAYPIAVAVVTAGHGIALAPALHAFAHALVANLISAGVRLVPLGQTDGQRVLAALEPAVAAACARAETVPLDAVGSAAFRADLAAMRHETQYTRLFRS</sequence>
<dbReference type="PANTHER" id="PTHR33620">
    <property type="entry name" value="UREASE ACCESSORY PROTEIN F"/>
    <property type="match status" value="1"/>
</dbReference>
<proteinExistence type="inferred from homology"/>
<dbReference type="InterPro" id="IPR002639">
    <property type="entry name" value="UreF"/>
</dbReference>
<accession>A0A327L0Z1</accession>
<evidence type="ECO:0000313" key="5">
    <source>
        <dbReference type="Proteomes" id="UP000249130"/>
    </source>
</evidence>
<organism evidence="4 5">
    <name type="scientific">Rhodoplanes roseus</name>
    <dbReference type="NCBI Taxonomy" id="29409"/>
    <lineage>
        <taxon>Bacteria</taxon>
        <taxon>Pseudomonadati</taxon>
        <taxon>Pseudomonadota</taxon>
        <taxon>Alphaproteobacteria</taxon>
        <taxon>Hyphomicrobiales</taxon>
        <taxon>Nitrobacteraceae</taxon>
        <taxon>Rhodoplanes</taxon>
    </lineage>
</organism>
<dbReference type="GO" id="GO:0016151">
    <property type="term" value="F:nickel cation binding"/>
    <property type="evidence" value="ECO:0007669"/>
    <property type="project" value="UniProtKB-UniRule"/>
</dbReference>
<dbReference type="RefSeq" id="WP_111419523.1">
    <property type="nucleotide sequence ID" value="NZ_NPEX01000079.1"/>
</dbReference>
<dbReference type="EMBL" id="NPEX01000079">
    <property type="protein sequence ID" value="RAI43615.1"/>
    <property type="molecule type" value="Genomic_DNA"/>
</dbReference>
<dbReference type="GO" id="GO:0005737">
    <property type="term" value="C:cytoplasm"/>
    <property type="evidence" value="ECO:0007669"/>
    <property type="project" value="UniProtKB-SubCell"/>
</dbReference>
<comment type="subunit">
    <text evidence="3">UreD, UreF and UreG form a complex that acts as a GTP-hydrolysis-dependent molecular chaperone, activating the urease apoprotein by helping to assemble the nickel containing metallocenter of UreC. The UreE protein probably delivers the nickel.</text>
</comment>
<keyword evidence="5" id="KW-1185">Reference proteome</keyword>
<comment type="similarity">
    <text evidence="3">Belongs to the UreF family.</text>
</comment>
<reference evidence="4 5" key="1">
    <citation type="submission" date="2017-07" db="EMBL/GenBank/DDBJ databases">
        <title>Draft Genome Sequences of Select Purple Nonsulfur Bacteria.</title>
        <authorList>
            <person name="Lasarre B."/>
            <person name="Mckinlay J.B."/>
        </authorList>
    </citation>
    <scope>NUCLEOTIDE SEQUENCE [LARGE SCALE GENOMIC DNA]</scope>
    <source>
        <strain evidence="4 5">DSM 5909</strain>
    </source>
</reference>
<evidence type="ECO:0000256" key="1">
    <source>
        <dbReference type="ARBA" id="ARBA00022988"/>
    </source>
</evidence>
<evidence type="ECO:0000256" key="2">
    <source>
        <dbReference type="ARBA" id="ARBA00023186"/>
    </source>
</evidence>
<evidence type="ECO:0000256" key="3">
    <source>
        <dbReference type="HAMAP-Rule" id="MF_01385"/>
    </source>
</evidence>
<dbReference type="Pfam" id="PF01730">
    <property type="entry name" value="UreF"/>
    <property type="match status" value="1"/>
</dbReference>
<gene>
    <name evidence="3" type="primary">ureF</name>
    <name evidence="4" type="ORF">CH341_13315</name>
</gene>
<comment type="caution">
    <text evidence="4">The sequence shown here is derived from an EMBL/GenBank/DDBJ whole genome shotgun (WGS) entry which is preliminary data.</text>
</comment>
<dbReference type="Gene3D" id="1.10.4190.10">
    <property type="entry name" value="Urease accessory protein UreF"/>
    <property type="match status" value="1"/>
</dbReference>
<evidence type="ECO:0000313" key="4">
    <source>
        <dbReference type="EMBL" id="RAI43615.1"/>
    </source>
</evidence>
<name>A0A327L0Z1_9BRAD</name>
<dbReference type="PIRSF" id="PIRSF009467">
    <property type="entry name" value="Ureas_acces_UreF"/>
    <property type="match status" value="1"/>
</dbReference>
<keyword evidence="3" id="KW-0963">Cytoplasm</keyword>
<comment type="function">
    <text evidence="3">Required for maturation of urease via the functional incorporation of the urease nickel metallocenter.</text>
</comment>
<keyword evidence="1 3" id="KW-0996">Nickel insertion</keyword>
<dbReference type="OrthoDB" id="9798772at2"/>
<dbReference type="PANTHER" id="PTHR33620:SF1">
    <property type="entry name" value="UREASE ACCESSORY PROTEIN F"/>
    <property type="match status" value="1"/>
</dbReference>
<dbReference type="Proteomes" id="UP000249130">
    <property type="component" value="Unassembled WGS sequence"/>
</dbReference>
<protein>
    <recommendedName>
        <fullName evidence="3">Urease accessory protein UreF</fullName>
    </recommendedName>
</protein>
<comment type="subcellular location">
    <subcellularLocation>
        <location evidence="3">Cytoplasm</location>
    </subcellularLocation>
</comment>
<dbReference type="InterPro" id="IPR038277">
    <property type="entry name" value="UreF_sf"/>
</dbReference>
<dbReference type="AlphaFoldDB" id="A0A327L0Z1"/>
<dbReference type="HAMAP" id="MF_01385">
    <property type="entry name" value="UreF"/>
    <property type="match status" value="1"/>
</dbReference>